<dbReference type="Pfam" id="PF05641">
    <property type="entry name" value="Agenet"/>
    <property type="match status" value="1"/>
</dbReference>
<dbReference type="SUPFAM" id="SSF54791">
    <property type="entry name" value="Eukaryotic type KH-domain (KH-domain type I)"/>
    <property type="match status" value="2"/>
</dbReference>
<dbReference type="FunFam" id="3.30.1370.10:FF:000017">
    <property type="entry name" value="Fragile X mental retardation syndrome-related protein 1"/>
    <property type="match status" value="1"/>
</dbReference>
<evidence type="ECO:0000256" key="4">
    <source>
        <dbReference type="ARBA" id="ARBA00022541"/>
    </source>
</evidence>
<dbReference type="InterPro" id="IPR022034">
    <property type="entry name" value="FMR1-like_C_core"/>
</dbReference>
<dbReference type="GO" id="GO:0010494">
    <property type="term" value="C:cytoplasmic stress granule"/>
    <property type="evidence" value="ECO:0007669"/>
    <property type="project" value="TreeGrafter"/>
</dbReference>
<dbReference type="GO" id="GO:0051028">
    <property type="term" value="P:mRNA transport"/>
    <property type="evidence" value="ECO:0007669"/>
    <property type="project" value="TreeGrafter"/>
</dbReference>
<dbReference type="GO" id="GO:0045727">
    <property type="term" value="P:positive regulation of translation"/>
    <property type="evidence" value="ECO:0007669"/>
    <property type="project" value="TreeGrafter"/>
</dbReference>
<dbReference type="Gene3D" id="3.30.1370.10">
    <property type="entry name" value="K Homology domain, type 1"/>
    <property type="match status" value="2"/>
</dbReference>
<evidence type="ECO:0000313" key="10">
    <source>
        <dbReference type="Ensembl" id="ENSSFAP00005042737.1"/>
    </source>
</evidence>
<dbReference type="GO" id="GO:0043488">
    <property type="term" value="P:regulation of mRNA stability"/>
    <property type="evidence" value="ECO:0007669"/>
    <property type="project" value="TreeGrafter"/>
</dbReference>
<dbReference type="FunFam" id="2.30.30.140:FF:000001">
    <property type="entry name" value="Fragile X mental retardation 1, isoform CRA_e"/>
    <property type="match status" value="1"/>
</dbReference>
<sequence length="532" mass="59326">ARCERLRVSAPNGGFVKDIHDDSLTIAFENNWQPERQVPFGDVRMPPPADAKKDIGEGEEVEILSRANDQEPCGWWLAKVRMMKGDFYVIEYAACDATYNEIVTFERLRPVNTSKAITKNSFYKCSVPVPQDLQEACQNENAHKDFKKAVGACRITYCPETCQLLIVSTNETTVKRVSLLSDMQLVSSFQEEFTVRPDLMGLAIGSHGSNIQQARKVSGVTAIELDEETGTFRIYGETAEAVKIARNYLEFVEDSVQVPRNLVGKVIGKNGKVIQEIVDKSGVVRVRIEGDNDNKQPRQEGMVPFTFVGTKESIGNVQVLLEYHLSYLNEVEQLRLERMQIDEQLRQITQGHRPSDRERGERGGGGGGGGYNQDSSANASSSSLHASRSYNGRGRGRRGHSYSTGYGTNSEQSNASETESERRDELTVLLLSPRDHDNIHAYGALETNTETDQTADTDASESNMPANRRRRSRRRRTDEDSTMMDGMSESDNASMSENGIVTVADYISRAESQSRQLTAKDTKKTKDLVSTF</sequence>
<reference evidence="10" key="1">
    <citation type="submission" date="2019-06" db="EMBL/GenBank/DDBJ databases">
        <authorList>
            <consortium name="Wellcome Sanger Institute Data Sharing"/>
        </authorList>
    </citation>
    <scope>NUCLEOTIDE SEQUENCE [LARGE SCALE GENOMIC DNA]</scope>
</reference>
<keyword evidence="11" id="KW-1185">Reference proteome</keyword>
<feature type="domain" description="Agenet-like" evidence="9">
    <location>
        <begin position="59"/>
        <end position="111"/>
    </location>
</feature>
<reference evidence="10" key="2">
    <citation type="submission" date="2025-08" db="UniProtKB">
        <authorList>
            <consortium name="Ensembl"/>
        </authorList>
    </citation>
    <scope>IDENTIFICATION</scope>
</reference>
<keyword evidence="3" id="KW-0963">Cytoplasm</keyword>
<feature type="compositionally biased region" description="Basic and acidic residues" evidence="8">
    <location>
        <begin position="353"/>
        <end position="362"/>
    </location>
</feature>
<feature type="compositionally biased region" description="Basic and acidic residues" evidence="8">
    <location>
        <begin position="518"/>
        <end position="532"/>
    </location>
</feature>
<dbReference type="InterPro" id="IPR047427">
    <property type="entry name" value="Tudor_Agenet_FXR1_rpt2"/>
</dbReference>
<dbReference type="GO" id="GO:0043005">
    <property type="term" value="C:neuron projection"/>
    <property type="evidence" value="ECO:0007669"/>
    <property type="project" value="TreeGrafter"/>
</dbReference>
<dbReference type="AlphaFoldDB" id="A0A672INU3"/>
<proteinExistence type="inferred from homology"/>
<comment type="similarity">
    <text evidence="2">Belongs to the FMR1 family.</text>
</comment>
<keyword evidence="4" id="KW-0517">Myogenesis</keyword>
<dbReference type="GO" id="GO:0098793">
    <property type="term" value="C:presynapse"/>
    <property type="evidence" value="ECO:0007669"/>
    <property type="project" value="GOC"/>
</dbReference>
<dbReference type="InterPro" id="IPR040472">
    <property type="entry name" value="FMRP_KH0"/>
</dbReference>
<dbReference type="PROSITE" id="PS50084">
    <property type="entry name" value="KH_TYPE_1"/>
    <property type="match status" value="2"/>
</dbReference>
<dbReference type="CDD" id="cd20475">
    <property type="entry name" value="Tudor_Agenet_FXR1_rpt2"/>
    <property type="match status" value="1"/>
</dbReference>
<evidence type="ECO:0000256" key="8">
    <source>
        <dbReference type="SAM" id="MobiDB-lite"/>
    </source>
</evidence>
<dbReference type="GO" id="GO:0045182">
    <property type="term" value="F:translation regulator activity"/>
    <property type="evidence" value="ECO:0007669"/>
    <property type="project" value="TreeGrafter"/>
</dbReference>
<dbReference type="InterPro" id="IPR004087">
    <property type="entry name" value="KH_dom"/>
</dbReference>
<keyword evidence="6 7" id="KW-0694">RNA-binding</keyword>
<evidence type="ECO:0000256" key="6">
    <source>
        <dbReference type="ARBA" id="ARBA00022884"/>
    </source>
</evidence>
<feature type="region of interest" description="Disordered" evidence="8">
    <location>
        <begin position="442"/>
        <end position="497"/>
    </location>
</feature>
<evidence type="ECO:0000313" key="11">
    <source>
        <dbReference type="Proteomes" id="UP000472267"/>
    </source>
</evidence>
<dbReference type="CDD" id="cd22510">
    <property type="entry name" value="KH_I_FXR1_rpt3"/>
    <property type="match status" value="1"/>
</dbReference>
<gene>
    <name evidence="10" type="primary">fxr1</name>
</gene>
<dbReference type="PROSITE" id="PS51641">
    <property type="entry name" value="AGENET_LIKE"/>
    <property type="match status" value="2"/>
</dbReference>
<evidence type="ECO:0000256" key="5">
    <source>
        <dbReference type="ARBA" id="ARBA00022737"/>
    </source>
</evidence>
<dbReference type="Proteomes" id="UP000472267">
    <property type="component" value="Chromosome 23"/>
</dbReference>
<keyword evidence="5" id="KW-0677">Repeat</keyword>
<evidence type="ECO:0000256" key="7">
    <source>
        <dbReference type="PROSITE-ProRule" id="PRU00117"/>
    </source>
</evidence>
<dbReference type="GO" id="GO:0099577">
    <property type="term" value="P:regulation of translation at presynapse, modulating synaptic transmission"/>
    <property type="evidence" value="ECO:0007669"/>
    <property type="project" value="TreeGrafter"/>
</dbReference>
<feature type="domain" description="Agenet-like" evidence="9">
    <location>
        <begin position="6"/>
        <end position="46"/>
    </location>
</feature>
<dbReference type="Pfam" id="PF18336">
    <property type="entry name" value="Tudor_FRX1"/>
    <property type="match status" value="1"/>
</dbReference>
<name>A0A672INU3_SALFA</name>
<dbReference type="GO" id="GO:0005634">
    <property type="term" value="C:nucleus"/>
    <property type="evidence" value="ECO:0007669"/>
    <property type="project" value="TreeGrafter"/>
</dbReference>
<dbReference type="InterPro" id="IPR004088">
    <property type="entry name" value="KH_dom_type_1"/>
</dbReference>
<dbReference type="InterPro" id="IPR040148">
    <property type="entry name" value="FMR1"/>
</dbReference>
<dbReference type="Ensembl" id="ENSSFAT00005044278.1">
    <property type="protein sequence ID" value="ENSSFAP00005042737.1"/>
    <property type="gene ID" value="ENSSFAG00005020968.1"/>
</dbReference>
<dbReference type="SMART" id="SM00322">
    <property type="entry name" value="KH"/>
    <property type="match status" value="2"/>
</dbReference>
<dbReference type="InterPro" id="IPR041560">
    <property type="entry name" value="Tudor_FRM1"/>
</dbReference>
<dbReference type="GO" id="GO:0048170">
    <property type="term" value="P:positive regulation of long-term neuronal synaptic plasticity"/>
    <property type="evidence" value="ECO:0007669"/>
    <property type="project" value="TreeGrafter"/>
</dbReference>
<dbReference type="Gene3D" id="2.30.30.140">
    <property type="match status" value="2"/>
</dbReference>
<dbReference type="GO" id="GO:0003730">
    <property type="term" value="F:mRNA 3'-UTR binding"/>
    <property type="evidence" value="ECO:0007669"/>
    <property type="project" value="TreeGrafter"/>
</dbReference>
<feature type="region of interest" description="Disordered" evidence="8">
    <location>
        <begin position="510"/>
        <end position="532"/>
    </location>
</feature>
<evidence type="ECO:0000256" key="1">
    <source>
        <dbReference type="ARBA" id="ARBA00004331"/>
    </source>
</evidence>
<dbReference type="PANTHER" id="PTHR10603:SF6">
    <property type="entry name" value="RNA-BINDING PROTEIN FXR1"/>
    <property type="match status" value="1"/>
</dbReference>
<organism evidence="10 11">
    <name type="scientific">Salarias fasciatus</name>
    <name type="common">Jewelled blenny</name>
    <name type="synonym">Blennius fasciatus</name>
    <dbReference type="NCBI Taxonomy" id="181472"/>
    <lineage>
        <taxon>Eukaryota</taxon>
        <taxon>Metazoa</taxon>
        <taxon>Chordata</taxon>
        <taxon>Craniata</taxon>
        <taxon>Vertebrata</taxon>
        <taxon>Euteleostomi</taxon>
        <taxon>Actinopterygii</taxon>
        <taxon>Neopterygii</taxon>
        <taxon>Teleostei</taxon>
        <taxon>Neoteleostei</taxon>
        <taxon>Acanthomorphata</taxon>
        <taxon>Ovalentaria</taxon>
        <taxon>Blenniimorphae</taxon>
        <taxon>Blenniiformes</taxon>
        <taxon>Blennioidei</taxon>
        <taxon>Blenniidae</taxon>
        <taxon>Salariinae</taxon>
        <taxon>Salarias</taxon>
    </lineage>
</organism>
<dbReference type="FunFam" id="2.30.30.140:FF:000080">
    <property type="entry name" value="Fragile X mental retardation protein 1 B"/>
    <property type="match status" value="1"/>
</dbReference>
<accession>A0A672INU3</accession>
<dbReference type="PANTHER" id="PTHR10603">
    <property type="entry name" value="FRAGILE X MENTAL RETARDATION SYNDROME-RELATED PROTEIN"/>
    <property type="match status" value="1"/>
</dbReference>
<dbReference type="Pfam" id="PF12235">
    <property type="entry name" value="FXMRP1_C_core"/>
    <property type="match status" value="1"/>
</dbReference>
<dbReference type="InterPro" id="IPR008395">
    <property type="entry name" value="Agenet-like_dom"/>
</dbReference>
<feature type="region of interest" description="Disordered" evidence="8">
    <location>
        <begin position="347"/>
        <end position="424"/>
    </location>
</feature>
<evidence type="ECO:0000256" key="2">
    <source>
        <dbReference type="ARBA" id="ARBA00006633"/>
    </source>
</evidence>
<dbReference type="GO" id="GO:0007517">
    <property type="term" value="P:muscle organ development"/>
    <property type="evidence" value="ECO:0007669"/>
    <property type="project" value="UniProtKB-KW"/>
</dbReference>
<comment type="subcellular location">
    <subcellularLocation>
        <location evidence="1">Cytoplasm</location>
        <location evidence="1">Cytoplasmic ribonucleoprotein granule</location>
    </subcellularLocation>
</comment>
<dbReference type="InterPro" id="IPR047496">
    <property type="entry name" value="KH_I_FXR1_rpt3"/>
</dbReference>
<evidence type="ECO:0000256" key="3">
    <source>
        <dbReference type="ARBA" id="ARBA00022490"/>
    </source>
</evidence>
<dbReference type="InterPro" id="IPR036612">
    <property type="entry name" value="KH_dom_type_1_sf"/>
</dbReference>
<dbReference type="FunFam" id="3.30.1370.10:FF:000004">
    <property type="entry name" value="Fragile X mental retardation 1, isoform CRA_e"/>
    <property type="match status" value="1"/>
</dbReference>
<evidence type="ECO:0000259" key="9">
    <source>
        <dbReference type="PROSITE" id="PS51641"/>
    </source>
</evidence>
<feature type="compositionally biased region" description="Low complexity" evidence="8">
    <location>
        <begin position="375"/>
        <end position="392"/>
    </location>
</feature>
<reference evidence="10" key="3">
    <citation type="submission" date="2025-09" db="UniProtKB">
        <authorList>
            <consortium name="Ensembl"/>
        </authorList>
    </citation>
    <scope>IDENTIFICATION</scope>
</reference>
<dbReference type="Pfam" id="PF17904">
    <property type="entry name" value="KH_9"/>
    <property type="match status" value="1"/>
</dbReference>
<dbReference type="Pfam" id="PF00013">
    <property type="entry name" value="KH_1"/>
    <property type="match status" value="2"/>
</dbReference>
<feature type="compositionally biased region" description="Polar residues" evidence="8">
    <location>
        <begin position="408"/>
        <end position="417"/>
    </location>
</feature>
<protein>
    <recommendedName>
        <fullName evidence="9">Agenet-like domain-containing protein</fullName>
    </recommendedName>
</protein>